<evidence type="ECO:0000313" key="2">
    <source>
        <dbReference type="EMBL" id="UUI04961.1"/>
    </source>
</evidence>
<proteinExistence type="predicted"/>
<accession>A0ABY5K0Y2</accession>
<reference evidence="2" key="1">
    <citation type="submission" date="2022-07" db="EMBL/GenBank/DDBJ databases">
        <title>FELIX.</title>
        <authorList>
            <person name="Wan K.H."/>
            <person name="Park S."/>
            <person name="Lawrence Q."/>
            <person name="Eichenberger J.P."/>
            <person name="Booth B.W."/>
            <person name="Piaggio A.J."/>
            <person name="Chandler J.C."/>
            <person name="Franklin A.B."/>
            <person name="Celniker S.E."/>
        </authorList>
    </citation>
    <scope>NUCLEOTIDE SEQUENCE</scope>
    <source>
        <strain evidence="2">QA-1986 374</strain>
    </source>
</reference>
<protein>
    <submittedName>
        <fullName evidence="2">Uncharacterized protein</fullName>
    </submittedName>
</protein>
<keyword evidence="1" id="KW-1133">Transmembrane helix</keyword>
<evidence type="ECO:0000256" key="1">
    <source>
        <dbReference type="SAM" id="Phobius"/>
    </source>
</evidence>
<sequence>MNKNKDEKDNRNYFESKERKIEISDWRKLINVILLAGVFYLLHIFNVDDHIGLILWLLILIVSAVIIDKVIRKIFSLFID</sequence>
<feature type="transmembrane region" description="Helical" evidence="1">
    <location>
        <begin position="53"/>
        <end position="71"/>
    </location>
</feature>
<feature type="transmembrane region" description="Helical" evidence="1">
    <location>
        <begin position="29"/>
        <end position="47"/>
    </location>
</feature>
<gene>
    <name evidence="2" type="ORF">NP439_10120</name>
</gene>
<keyword evidence="1" id="KW-0472">Membrane</keyword>
<dbReference type="Proteomes" id="UP001059773">
    <property type="component" value="Chromosome"/>
</dbReference>
<keyword evidence="3" id="KW-1185">Reference proteome</keyword>
<evidence type="ECO:0000313" key="3">
    <source>
        <dbReference type="Proteomes" id="UP001059773"/>
    </source>
</evidence>
<keyword evidence="1" id="KW-0812">Transmembrane</keyword>
<dbReference type="EMBL" id="CP101914">
    <property type="protein sequence ID" value="UUI04961.1"/>
    <property type="molecule type" value="Genomic_DNA"/>
</dbReference>
<dbReference type="RefSeq" id="WP_256709871.1">
    <property type="nucleotide sequence ID" value="NZ_CP101914.1"/>
</dbReference>
<organism evidence="2 3">
    <name type="scientific">Oceanobacillus jeddahense</name>
    <dbReference type="NCBI Taxonomy" id="1462527"/>
    <lineage>
        <taxon>Bacteria</taxon>
        <taxon>Bacillati</taxon>
        <taxon>Bacillota</taxon>
        <taxon>Bacilli</taxon>
        <taxon>Bacillales</taxon>
        <taxon>Bacillaceae</taxon>
        <taxon>Oceanobacillus</taxon>
    </lineage>
</organism>
<name>A0ABY5K0Y2_9BACI</name>